<dbReference type="AlphaFoldDB" id="A0AAW0D264"/>
<dbReference type="Proteomes" id="UP001383192">
    <property type="component" value="Unassembled WGS sequence"/>
</dbReference>
<name>A0AAW0D264_9AGAR</name>
<evidence type="ECO:0000313" key="3">
    <source>
        <dbReference type="Proteomes" id="UP001383192"/>
    </source>
</evidence>
<proteinExistence type="predicted"/>
<dbReference type="EMBL" id="JAYKXP010000024">
    <property type="protein sequence ID" value="KAK7045568.1"/>
    <property type="molecule type" value="Genomic_DNA"/>
</dbReference>
<feature type="compositionally biased region" description="Low complexity" evidence="1">
    <location>
        <begin position="1"/>
        <end position="15"/>
    </location>
</feature>
<keyword evidence="3" id="KW-1185">Reference proteome</keyword>
<accession>A0AAW0D264</accession>
<feature type="region of interest" description="Disordered" evidence="1">
    <location>
        <begin position="1"/>
        <end position="81"/>
    </location>
</feature>
<gene>
    <name evidence="2" type="ORF">VNI00_007400</name>
</gene>
<reference evidence="2 3" key="1">
    <citation type="submission" date="2024-01" db="EMBL/GenBank/DDBJ databases">
        <title>A draft genome for a cacao thread blight-causing isolate of Paramarasmius palmivorus.</title>
        <authorList>
            <person name="Baruah I.K."/>
            <person name="Bukari Y."/>
            <person name="Amoako-Attah I."/>
            <person name="Meinhardt L.W."/>
            <person name="Bailey B.A."/>
            <person name="Cohen S.P."/>
        </authorList>
    </citation>
    <scope>NUCLEOTIDE SEQUENCE [LARGE SCALE GENOMIC DNA]</scope>
    <source>
        <strain evidence="2 3">GH-12</strain>
    </source>
</reference>
<feature type="compositionally biased region" description="Basic and acidic residues" evidence="1">
    <location>
        <begin position="47"/>
        <end position="59"/>
    </location>
</feature>
<comment type="caution">
    <text evidence="2">The sequence shown here is derived from an EMBL/GenBank/DDBJ whole genome shotgun (WGS) entry which is preliminary data.</text>
</comment>
<evidence type="ECO:0000313" key="2">
    <source>
        <dbReference type="EMBL" id="KAK7045568.1"/>
    </source>
</evidence>
<organism evidence="2 3">
    <name type="scientific">Paramarasmius palmivorus</name>
    <dbReference type="NCBI Taxonomy" id="297713"/>
    <lineage>
        <taxon>Eukaryota</taxon>
        <taxon>Fungi</taxon>
        <taxon>Dikarya</taxon>
        <taxon>Basidiomycota</taxon>
        <taxon>Agaricomycotina</taxon>
        <taxon>Agaricomycetes</taxon>
        <taxon>Agaricomycetidae</taxon>
        <taxon>Agaricales</taxon>
        <taxon>Marasmiineae</taxon>
        <taxon>Marasmiaceae</taxon>
        <taxon>Paramarasmius</taxon>
    </lineage>
</organism>
<protein>
    <submittedName>
        <fullName evidence="2">Uncharacterized protein</fullName>
    </submittedName>
</protein>
<sequence>MSTESPSKSSVNVSSDGHDSKSKSGGLKPPKFLSRPKARSNTGAPIPDKKGAKDSRERSTSTPEPGLAFDLVRNGGTQGPQVREIVIPEEILNGPMGKTSQQNPALCEGW</sequence>
<evidence type="ECO:0000256" key="1">
    <source>
        <dbReference type="SAM" id="MobiDB-lite"/>
    </source>
</evidence>